<keyword evidence="4" id="KW-1185">Reference proteome</keyword>
<feature type="region of interest" description="Disordered" evidence="1">
    <location>
        <begin position="459"/>
        <end position="488"/>
    </location>
</feature>
<protein>
    <recommendedName>
        <fullName evidence="2">eCIS core domain-containing protein</fullName>
    </recommendedName>
</protein>
<sequence length="649" mass="69107">MEHVAAQAEPERAAPSFKDSGRPLEADLREPMERSFGFDFAGVRIHREPSDEAARTVGTDIGMPENPRTPGGVALLAHELAHVVQQSRGGGTAALAADAPAAERAAGAASRAVLNGEPVGTLGGTRKGIAWETEEERRLRRANEINAINNPWIAYGLDPGKLDREYRAALATARQTGYWQDAAEKLNGMNHEAIQSRLAELTDKEVTFMHQGALDNPRVGGGSNIAKLSAAGVPRASTIAPAPAPKPAVVNTAKPNLAQPMSDDVVRGLSGTDKLLAAYERAKIANATVKEIEQLISPQALVMALATMVGIWLLNQWNPGGWAADIGIGITALFVGMVLFDAIKHLIAFADAVNAKNEADLQLCGQHFAKAIAEIGVQTLVLIITHSMKSKAGGNPPPGATPYEAAPVKGWADMVTPQGKIIRMPVTSVPVKAITPATVISPELALELGVKGSTALMSVATGPKGTPSGGGGGGGSGPGGGKPPQQTEAERLQAKYGNRTTTSYPPEEWAHIERLENQFPKLKEAQLRPKRRPRIGAEHVFEERMETTQGNYTLTGYSEMPSAKDPSKMVSIQLIEIDGITLDGWVQEIKIEQSVGKAEQIVAELRVDAFFAREFGLRGVKYSISPPAVADEVELLVSNERLTNVFRAK</sequence>
<reference evidence="3" key="1">
    <citation type="submission" date="2021-01" db="EMBL/GenBank/DDBJ databases">
        <title>Whole genome shotgun sequence of Rhizocola hellebori NBRC 109834.</title>
        <authorList>
            <person name="Komaki H."/>
            <person name="Tamura T."/>
        </authorList>
    </citation>
    <scope>NUCLEOTIDE SEQUENCE</scope>
    <source>
        <strain evidence="3">NBRC 109834</strain>
    </source>
</reference>
<dbReference type="InterPro" id="IPR025295">
    <property type="entry name" value="eCIS_core_dom"/>
</dbReference>
<evidence type="ECO:0000259" key="2">
    <source>
        <dbReference type="Pfam" id="PF13699"/>
    </source>
</evidence>
<organism evidence="3 4">
    <name type="scientific">Rhizocola hellebori</name>
    <dbReference type="NCBI Taxonomy" id="1392758"/>
    <lineage>
        <taxon>Bacteria</taxon>
        <taxon>Bacillati</taxon>
        <taxon>Actinomycetota</taxon>
        <taxon>Actinomycetes</taxon>
        <taxon>Micromonosporales</taxon>
        <taxon>Micromonosporaceae</taxon>
        <taxon>Rhizocola</taxon>
    </lineage>
</organism>
<comment type="caution">
    <text evidence="3">The sequence shown here is derived from an EMBL/GenBank/DDBJ whole genome shotgun (WGS) entry which is preliminary data.</text>
</comment>
<dbReference type="Proteomes" id="UP000612899">
    <property type="component" value="Unassembled WGS sequence"/>
</dbReference>
<evidence type="ECO:0000313" key="4">
    <source>
        <dbReference type="Proteomes" id="UP000612899"/>
    </source>
</evidence>
<evidence type="ECO:0000256" key="1">
    <source>
        <dbReference type="SAM" id="MobiDB-lite"/>
    </source>
</evidence>
<feature type="compositionally biased region" description="Gly residues" evidence="1">
    <location>
        <begin position="467"/>
        <end position="482"/>
    </location>
</feature>
<accession>A0A8J3VJ29</accession>
<proteinExistence type="predicted"/>
<dbReference type="Pfam" id="PF13699">
    <property type="entry name" value="eCIS_core"/>
    <property type="match status" value="1"/>
</dbReference>
<name>A0A8J3VJ29_9ACTN</name>
<gene>
    <name evidence="3" type="ORF">Rhe02_62820</name>
</gene>
<dbReference type="RefSeq" id="WP_203911977.1">
    <property type="nucleotide sequence ID" value="NZ_BONY01000046.1"/>
</dbReference>
<feature type="domain" description="eCIS core" evidence="2">
    <location>
        <begin position="23"/>
        <end position="89"/>
    </location>
</feature>
<dbReference type="EMBL" id="BONY01000046">
    <property type="protein sequence ID" value="GIH08215.1"/>
    <property type="molecule type" value="Genomic_DNA"/>
</dbReference>
<evidence type="ECO:0000313" key="3">
    <source>
        <dbReference type="EMBL" id="GIH08215.1"/>
    </source>
</evidence>
<feature type="region of interest" description="Disordered" evidence="1">
    <location>
        <begin position="1"/>
        <end position="24"/>
    </location>
</feature>
<dbReference type="AlphaFoldDB" id="A0A8J3VJ29"/>